<dbReference type="EMBL" id="NXLU01000002">
    <property type="protein sequence ID" value="RDU69461.1"/>
    <property type="molecule type" value="Genomic_DNA"/>
</dbReference>
<dbReference type="Pfam" id="PF13637">
    <property type="entry name" value="Ank_4"/>
    <property type="match status" value="1"/>
</dbReference>
<feature type="repeat" description="ANK" evidence="3">
    <location>
        <begin position="80"/>
        <end position="114"/>
    </location>
</feature>
<gene>
    <name evidence="4" type="ORF">CQA62_02090</name>
</gene>
<keyword evidence="5" id="KW-1185">Reference proteome</keyword>
<organism evidence="4 5">
    <name type="scientific">Helicobacter cholecystus</name>
    <dbReference type="NCBI Taxonomy" id="45498"/>
    <lineage>
        <taxon>Bacteria</taxon>
        <taxon>Pseudomonadati</taxon>
        <taxon>Campylobacterota</taxon>
        <taxon>Epsilonproteobacteria</taxon>
        <taxon>Campylobacterales</taxon>
        <taxon>Helicobacteraceae</taxon>
        <taxon>Helicobacter</taxon>
    </lineage>
</organism>
<reference evidence="4 5" key="1">
    <citation type="submission" date="2018-04" db="EMBL/GenBank/DDBJ databases">
        <title>Novel Campyloabacter and Helicobacter Species and Strains.</title>
        <authorList>
            <person name="Mannion A.J."/>
            <person name="Shen Z."/>
            <person name="Fox J.G."/>
        </authorList>
    </citation>
    <scope>NUCLEOTIDE SEQUENCE [LARGE SCALE GENOMIC DNA]</scope>
    <source>
        <strain evidence="4 5">ATCC 700242</strain>
    </source>
</reference>
<evidence type="ECO:0000313" key="4">
    <source>
        <dbReference type="EMBL" id="RDU69461.1"/>
    </source>
</evidence>
<proteinExistence type="predicted"/>
<evidence type="ECO:0000256" key="1">
    <source>
        <dbReference type="ARBA" id="ARBA00022737"/>
    </source>
</evidence>
<dbReference type="PRINTS" id="PR01415">
    <property type="entry name" value="ANKYRIN"/>
</dbReference>
<dbReference type="Proteomes" id="UP000257067">
    <property type="component" value="Unassembled WGS sequence"/>
</dbReference>
<evidence type="ECO:0000256" key="3">
    <source>
        <dbReference type="PROSITE-ProRule" id="PRU00023"/>
    </source>
</evidence>
<comment type="caution">
    <text evidence="4">The sequence shown here is derived from an EMBL/GenBank/DDBJ whole genome shotgun (WGS) entry which is preliminary data.</text>
</comment>
<dbReference type="InterPro" id="IPR002110">
    <property type="entry name" value="Ankyrin_rpt"/>
</dbReference>
<dbReference type="RefSeq" id="WP_104724587.1">
    <property type="nucleotide sequence ID" value="NZ_FZNE01000003.1"/>
</dbReference>
<sequence>MKKIILSCLLLGSFLGADDRWNSYLFSDDYTTVRKGISLGADMNVRWRGMTPLYNACRSGWGDVVELMIRRGADVDAESYGETPLLKVSGKKVNDVRLARILINNGADVDAQDAQGNTPLYHAILNKNSAMIKLLLDNGADMYIKNKRGDTAARYILSKKVMPLVSLDNQDLTITAQSFLLGKSAVSIGIVNKTKQFMKVTQIALYFNGELVGEMQVNKSIPPNGKVPNIGTIKLPTSVYQSFKIENNGRSVVAYGMAIEYSLDNSSKSFDNQKQVELNLW</sequence>
<protein>
    <submittedName>
        <fullName evidence="4">Ankyrin repeat domain-containing protein</fullName>
    </submittedName>
</protein>
<feature type="repeat" description="ANK" evidence="3">
    <location>
        <begin position="48"/>
        <end position="80"/>
    </location>
</feature>
<evidence type="ECO:0000313" key="5">
    <source>
        <dbReference type="Proteomes" id="UP000257067"/>
    </source>
</evidence>
<dbReference type="Pfam" id="PF13606">
    <property type="entry name" value="Ank_3"/>
    <property type="match status" value="1"/>
</dbReference>
<name>A0A3D8IY31_9HELI</name>
<dbReference type="SUPFAM" id="SSF48403">
    <property type="entry name" value="Ankyrin repeat"/>
    <property type="match status" value="1"/>
</dbReference>
<dbReference type="AlphaFoldDB" id="A0A3D8IY31"/>
<dbReference type="SMART" id="SM00248">
    <property type="entry name" value="ANK"/>
    <property type="match status" value="3"/>
</dbReference>
<dbReference type="Gene3D" id="1.25.40.20">
    <property type="entry name" value="Ankyrin repeat-containing domain"/>
    <property type="match status" value="1"/>
</dbReference>
<feature type="repeat" description="ANK" evidence="3">
    <location>
        <begin position="115"/>
        <end position="147"/>
    </location>
</feature>
<accession>A0A3D8IY31</accession>
<dbReference type="InterPro" id="IPR036770">
    <property type="entry name" value="Ankyrin_rpt-contain_sf"/>
</dbReference>
<evidence type="ECO:0000256" key="2">
    <source>
        <dbReference type="ARBA" id="ARBA00023043"/>
    </source>
</evidence>
<dbReference type="PANTHER" id="PTHR24171">
    <property type="entry name" value="ANKYRIN REPEAT DOMAIN-CONTAINING PROTEIN 39-RELATED"/>
    <property type="match status" value="1"/>
</dbReference>
<dbReference type="OrthoDB" id="5657095at2"/>
<dbReference type="PROSITE" id="PS50297">
    <property type="entry name" value="ANK_REP_REGION"/>
    <property type="match status" value="2"/>
</dbReference>
<dbReference type="PROSITE" id="PS50088">
    <property type="entry name" value="ANK_REPEAT"/>
    <property type="match status" value="3"/>
</dbReference>
<keyword evidence="1" id="KW-0677">Repeat</keyword>
<keyword evidence="2 3" id="KW-0040">ANK repeat</keyword>